<proteinExistence type="predicted"/>
<accession>A0AAE1T8R6</accession>
<dbReference type="Proteomes" id="UP001289374">
    <property type="component" value="Unassembled WGS sequence"/>
</dbReference>
<organism evidence="1 2">
    <name type="scientific">Sesamum angolense</name>
    <dbReference type="NCBI Taxonomy" id="2727404"/>
    <lineage>
        <taxon>Eukaryota</taxon>
        <taxon>Viridiplantae</taxon>
        <taxon>Streptophyta</taxon>
        <taxon>Embryophyta</taxon>
        <taxon>Tracheophyta</taxon>
        <taxon>Spermatophyta</taxon>
        <taxon>Magnoliopsida</taxon>
        <taxon>eudicotyledons</taxon>
        <taxon>Gunneridae</taxon>
        <taxon>Pentapetalae</taxon>
        <taxon>asterids</taxon>
        <taxon>lamiids</taxon>
        <taxon>Lamiales</taxon>
        <taxon>Pedaliaceae</taxon>
        <taxon>Sesamum</taxon>
    </lineage>
</organism>
<evidence type="ECO:0000313" key="1">
    <source>
        <dbReference type="EMBL" id="KAK4384000.1"/>
    </source>
</evidence>
<name>A0AAE1T8R6_9LAMI</name>
<evidence type="ECO:0000313" key="2">
    <source>
        <dbReference type="Proteomes" id="UP001289374"/>
    </source>
</evidence>
<reference evidence="1" key="2">
    <citation type="journal article" date="2024" name="Plant">
        <title>Genomic evolution and insights into agronomic trait innovations of Sesamum species.</title>
        <authorList>
            <person name="Miao H."/>
            <person name="Wang L."/>
            <person name="Qu L."/>
            <person name="Liu H."/>
            <person name="Sun Y."/>
            <person name="Le M."/>
            <person name="Wang Q."/>
            <person name="Wei S."/>
            <person name="Zheng Y."/>
            <person name="Lin W."/>
            <person name="Duan Y."/>
            <person name="Cao H."/>
            <person name="Xiong S."/>
            <person name="Wang X."/>
            <person name="Wei L."/>
            <person name="Li C."/>
            <person name="Ma Q."/>
            <person name="Ju M."/>
            <person name="Zhao R."/>
            <person name="Li G."/>
            <person name="Mu C."/>
            <person name="Tian Q."/>
            <person name="Mei H."/>
            <person name="Zhang T."/>
            <person name="Gao T."/>
            <person name="Zhang H."/>
        </authorList>
    </citation>
    <scope>NUCLEOTIDE SEQUENCE</scope>
    <source>
        <strain evidence="1">K16</strain>
    </source>
</reference>
<protein>
    <submittedName>
        <fullName evidence="1">Uncharacterized protein</fullName>
    </submittedName>
</protein>
<gene>
    <name evidence="1" type="ORF">Sango_2738300</name>
</gene>
<comment type="caution">
    <text evidence="1">The sequence shown here is derived from an EMBL/GenBank/DDBJ whole genome shotgun (WGS) entry which is preliminary data.</text>
</comment>
<keyword evidence="2" id="KW-1185">Reference proteome</keyword>
<dbReference type="EMBL" id="JACGWL010000392">
    <property type="protein sequence ID" value="KAK4384000.1"/>
    <property type="molecule type" value="Genomic_DNA"/>
</dbReference>
<dbReference type="AlphaFoldDB" id="A0AAE1T8R6"/>
<reference evidence="1" key="1">
    <citation type="submission" date="2020-06" db="EMBL/GenBank/DDBJ databases">
        <authorList>
            <person name="Li T."/>
            <person name="Hu X."/>
            <person name="Zhang T."/>
            <person name="Song X."/>
            <person name="Zhang H."/>
            <person name="Dai N."/>
            <person name="Sheng W."/>
            <person name="Hou X."/>
            <person name="Wei L."/>
        </authorList>
    </citation>
    <scope>NUCLEOTIDE SEQUENCE</scope>
    <source>
        <strain evidence="1">K16</strain>
        <tissue evidence="1">Leaf</tissue>
    </source>
</reference>
<sequence>MPRSDSRRCRSPNPLGDVARALTGAASPSLVVAGGGGEGVAGGGAGREEQWGWGRGWQKKNIRIKHDAVKELLKTRIISLDYVRSKRNLADPLTNGLTRRIILKTSRAMGLKPLE</sequence>